<accession>A0A1H2ZFP7</accession>
<feature type="transmembrane region" description="Helical" evidence="6">
    <location>
        <begin position="209"/>
        <end position="232"/>
    </location>
</feature>
<keyword evidence="2" id="KW-1003">Cell membrane</keyword>
<dbReference type="STRING" id="574349.SAMN05443545_104134"/>
<reference evidence="7 8" key="1">
    <citation type="submission" date="2016-10" db="EMBL/GenBank/DDBJ databases">
        <authorList>
            <person name="de Groot N.N."/>
        </authorList>
    </citation>
    <scope>NUCLEOTIDE SEQUENCE [LARGE SCALE GENOMIC DNA]</scope>
    <source>
        <strain evidence="7 8">DSM 19219</strain>
    </source>
</reference>
<dbReference type="NCBIfam" id="TIGR00765">
    <property type="entry name" value="yihY_not_rbn"/>
    <property type="match status" value="1"/>
</dbReference>
<feature type="transmembrane region" description="Helical" evidence="6">
    <location>
        <begin position="172"/>
        <end position="197"/>
    </location>
</feature>
<gene>
    <name evidence="7" type="ORF">SAMN05443545_104134</name>
</gene>
<dbReference type="PIRSF" id="PIRSF035875">
    <property type="entry name" value="RNase_BN"/>
    <property type="match status" value="1"/>
</dbReference>
<feature type="transmembrane region" description="Helical" evidence="6">
    <location>
        <begin position="58"/>
        <end position="86"/>
    </location>
</feature>
<sequence>MLLIRCHDTGKKRIQGAYMKDNERRQHGREAAQPTKIPRAGWRDILWRMRRELASDDITMLAAGVAFYALLALFPAIAALIALWALAFDPEQMAGHIGDLVRFTPPGAASIIRQQANDVGSNTDAGLSVTAILSLLIAIFIASKGIRGLIKGLNVVYGEAERRGFLRRSITVATLTVGLLIMTLVTIAFITLFPLVIQHLGLARPWVTVIGLIRWPVLLLVMICTTAVLYRFGPYRRSPRWEWVSPGTLLATVLWVLGSLGLSAYMRHFPVFNQVYGSLGAVVGLLLWFWLSAFFVLLGGKLNATVEHQTRHDTTVGSSRPMGKRGAYVADTLGEEHP</sequence>
<keyword evidence="5 6" id="KW-0472">Membrane</keyword>
<protein>
    <submittedName>
        <fullName evidence="7">Membrane protein</fullName>
    </submittedName>
</protein>
<proteinExistence type="predicted"/>
<dbReference type="Proteomes" id="UP000198500">
    <property type="component" value="Unassembled WGS sequence"/>
</dbReference>
<dbReference type="Pfam" id="PF03631">
    <property type="entry name" value="Virul_fac_BrkB"/>
    <property type="match status" value="1"/>
</dbReference>
<dbReference type="AlphaFoldDB" id="A0A1H2ZFP7"/>
<name>A0A1H2ZFP7_9GAMM</name>
<evidence type="ECO:0000256" key="2">
    <source>
        <dbReference type="ARBA" id="ARBA00022475"/>
    </source>
</evidence>
<evidence type="ECO:0000256" key="5">
    <source>
        <dbReference type="ARBA" id="ARBA00023136"/>
    </source>
</evidence>
<keyword evidence="8" id="KW-1185">Reference proteome</keyword>
<feature type="transmembrane region" description="Helical" evidence="6">
    <location>
        <begin position="244"/>
        <end position="266"/>
    </location>
</feature>
<dbReference type="EMBL" id="FNNI01000004">
    <property type="protein sequence ID" value="SDX16313.1"/>
    <property type="molecule type" value="Genomic_DNA"/>
</dbReference>
<organism evidence="7 8">
    <name type="scientific">Aidingimonas halophila</name>
    <dbReference type="NCBI Taxonomy" id="574349"/>
    <lineage>
        <taxon>Bacteria</taxon>
        <taxon>Pseudomonadati</taxon>
        <taxon>Pseudomonadota</taxon>
        <taxon>Gammaproteobacteria</taxon>
        <taxon>Oceanospirillales</taxon>
        <taxon>Halomonadaceae</taxon>
        <taxon>Aidingimonas</taxon>
    </lineage>
</organism>
<dbReference type="PANTHER" id="PTHR30213">
    <property type="entry name" value="INNER MEMBRANE PROTEIN YHJD"/>
    <property type="match status" value="1"/>
</dbReference>
<feature type="transmembrane region" description="Helical" evidence="6">
    <location>
        <begin position="278"/>
        <end position="298"/>
    </location>
</feature>
<dbReference type="InterPro" id="IPR017039">
    <property type="entry name" value="Virul_fac_BrkB"/>
</dbReference>
<evidence type="ECO:0000256" key="1">
    <source>
        <dbReference type="ARBA" id="ARBA00004651"/>
    </source>
</evidence>
<dbReference type="GO" id="GO:0005886">
    <property type="term" value="C:plasma membrane"/>
    <property type="evidence" value="ECO:0007669"/>
    <property type="project" value="UniProtKB-SubCell"/>
</dbReference>
<evidence type="ECO:0000313" key="7">
    <source>
        <dbReference type="EMBL" id="SDX16313.1"/>
    </source>
</evidence>
<comment type="subcellular location">
    <subcellularLocation>
        <location evidence="1">Cell membrane</location>
        <topology evidence="1">Multi-pass membrane protein</topology>
    </subcellularLocation>
</comment>
<evidence type="ECO:0000256" key="4">
    <source>
        <dbReference type="ARBA" id="ARBA00022989"/>
    </source>
</evidence>
<dbReference type="RefSeq" id="WP_229806314.1">
    <property type="nucleotide sequence ID" value="NZ_BMXH01000001.1"/>
</dbReference>
<dbReference type="PANTHER" id="PTHR30213:SF0">
    <property type="entry name" value="UPF0761 MEMBRANE PROTEIN YIHY"/>
    <property type="match status" value="1"/>
</dbReference>
<evidence type="ECO:0000256" key="3">
    <source>
        <dbReference type="ARBA" id="ARBA00022692"/>
    </source>
</evidence>
<keyword evidence="4 6" id="KW-1133">Transmembrane helix</keyword>
<feature type="transmembrane region" description="Helical" evidence="6">
    <location>
        <begin position="125"/>
        <end position="143"/>
    </location>
</feature>
<evidence type="ECO:0000313" key="8">
    <source>
        <dbReference type="Proteomes" id="UP000198500"/>
    </source>
</evidence>
<evidence type="ECO:0000256" key="6">
    <source>
        <dbReference type="SAM" id="Phobius"/>
    </source>
</evidence>
<keyword evidence="3 6" id="KW-0812">Transmembrane</keyword>